<comment type="caution">
    <text evidence="6">The sequence shown here is derived from an EMBL/GenBank/DDBJ whole genome shotgun (WGS) entry which is preliminary data.</text>
</comment>
<evidence type="ECO:0000256" key="3">
    <source>
        <dbReference type="ARBA" id="ARBA00022741"/>
    </source>
</evidence>
<evidence type="ECO:0000256" key="1">
    <source>
        <dbReference type="ARBA" id="ARBA00022490"/>
    </source>
</evidence>
<accession>A0AAV3PT10</accession>
<dbReference type="GO" id="GO:0003723">
    <property type="term" value="F:RNA binding"/>
    <property type="evidence" value="ECO:0007669"/>
    <property type="project" value="TreeGrafter"/>
</dbReference>
<feature type="domain" description="Aminoacyl-tRNA synthetase class II (D/K/N)" evidence="5">
    <location>
        <begin position="31"/>
        <end position="92"/>
    </location>
</feature>
<evidence type="ECO:0000313" key="6">
    <source>
        <dbReference type="EMBL" id="GAA0153846.1"/>
    </source>
</evidence>
<dbReference type="PANTHER" id="PTHR43450:SF1">
    <property type="entry name" value="ASPARTATE--TRNA LIGASE, CYTOPLASMIC"/>
    <property type="match status" value="1"/>
</dbReference>
<keyword evidence="1" id="KW-0963">Cytoplasm</keyword>
<organism evidence="6 7">
    <name type="scientific">Lithospermum erythrorhizon</name>
    <name type="common">Purple gromwell</name>
    <name type="synonym">Lithospermum officinale var. erythrorhizon</name>
    <dbReference type="NCBI Taxonomy" id="34254"/>
    <lineage>
        <taxon>Eukaryota</taxon>
        <taxon>Viridiplantae</taxon>
        <taxon>Streptophyta</taxon>
        <taxon>Embryophyta</taxon>
        <taxon>Tracheophyta</taxon>
        <taxon>Spermatophyta</taxon>
        <taxon>Magnoliopsida</taxon>
        <taxon>eudicotyledons</taxon>
        <taxon>Gunneridae</taxon>
        <taxon>Pentapetalae</taxon>
        <taxon>asterids</taxon>
        <taxon>lamiids</taxon>
        <taxon>Boraginales</taxon>
        <taxon>Boraginaceae</taxon>
        <taxon>Boraginoideae</taxon>
        <taxon>Lithospermeae</taxon>
        <taxon>Lithospermum</taxon>
    </lineage>
</organism>
<dbReference type="GO" id="GO:0004815">
    <property type="term" value="F:aspartate-tRNA ligase activity"/>
    <property type="evidence" value="ECO:0007669"/>
    <property type="project" value="InterPro"/>
</dbReference>
<dbReference type="GO" id="GO:0017101">
    <property type="term" value="C:aminoacyl-tRNA synthetase multienzyme complex"/>
    <property type="evidence" value="ECO:0007669"/>
    <property type="project" value="TreeGrafter"/>
</dbReference>
<dbReference type="EMBL" id="BAABME010002265">
    <property type="protein sequence ID" value="GAA0153846.1"/>
    <property type="molecule type" value="Genomic_DNA"/>
</dbReference>
<sequence length="159" mass="17738">MSSLENIIDVEGVVSVPDVAIKGATQQIFPTIFRQFLERQGFVGLHTPKIIPGSSEGGAAVFRLDYKGTPACLGQSPQLYKQMAISGDFDRYLKDTLRLTFEEGVQMLKEAGVEIDPFGDLNTESERRLGDLFWKSMLFFSSSSSSSFYVSFLFFNVPR</sequence>
<dbReference type="Pfam" id="PF00152">
    <property type="entry name" value="tRNA-synt_2"/>
    <property type="match status" value="1"/>
</dbReference>
<keyword evidence="4" id="KW-0067">ATP-binding</keyword>
<reference evidence="6 7" key="1">
    <citation type="submission" date="2024-01" db="EMBL/GenBank/DDBJ databases">
        <title>The complete chloroplast genome sequence of Lithospermum erythrorhizon: insights into the phylogenetic relationship among Boraginaceae species and the maternal lineages of purple gromwells.</title>
        <authorList>
            <person name="Okada T."/>
            <person name="Watanabe K."/>
        </authorList>
    </citation>
    <scope>NUCLEOTIDE SEQUENCE [LARGE SCALE GENOMIC DNA]</scope>
</reference>
<dbReference type="InterPro" id="IPR045864">
    <property type="entry name" value="aa-tRNA-synth_II/BPL/LPL"/>
</dbReference>
<dbReference type="GO" id="GO:0005524">
    <property type="term" value="F:ATP binding"/>
    <property type="evidence" value="ECO:0007669"/>
    <property type="project" value="InterPro"/>
</dbReference>
<dbReference type="GO" id="GO:0005829">
    <property type="term" value="C:cytosol"/>
    <property type="evidence" value="ECO:0007669"/>
    <property type="project" value="TreeGrafter"/>
</dbReference>
<protein>
    <recommendedName>
        <fullName evidence="5">Aminoacyl-tRNA synthetase class II (D/K/N) domain-containing protein</fullName>
    </recommendedName>
</protein>
<name>A0AAV3PT10_LITER</name>
<keyword evidence="7" id="KW-1185">Reference proteome</keyword>
<gene>
    <name evidence="6" type="ORF">LIER_11988</name>
</gene>
<dbReference type="SUPFAM" id="SSF55681">
    <property type="entry name" value="Class II aaRS and biotin synthetases"/>
    <property type="match status" value="1"/>
</dbReference>
<dbReference type="PANTHER" id="PTHR43450">
    <property type="entry name" value="ASPARTYL-TRNA SYNTHETASE"/>
    <property type="match status" value="1"/>
</dbReference>
<dbReference type="GO" id="GO:0006422">
    <property type="term" value="P:aspartyl-tRNA aminoacylation"/>
    <property type="evidence" value="ECO:0007669"/>
    <property type="project" value="InterPro"/>
</dbReference>
<evidence type="ECO:0000256" key="4">
    <source>
        <dbReference type="ARBA" id="ARBA00022840"/>
    </source>
</evidence>
<evidence type="ECO:0000259" key="5">
    <source>
        <dbReference type="Pfam" id="PF00152"/>
    </source>
</evidence>
<dbReference type="Proteomes" id="UP001454036">
    <property type="component" value="Unassembled WGS sequence"/>
</dbReference>
<proteinExistence type="predicted"/>
<evidence type="ECO:0000256" key="2">
    <source>
        <dbReference type="ARBA" id="ARBA00022598"/>
    </source>
</evidence>
<dbReference type="InterPro" id="IPR004523">
    <property type="entry name" value="Asp-tRNA_synthase_2"/>
</dbReference>
<dbReference type="AlphaFoldDB" id="A0AAV3PT10"/>
<keyword evidence="3" id="KW-0547">Nucleotide-binding</keyword>
<dbReference type="Gene3D" id="3.30.930.10">
    <property type="entry name" value="Bira Bifunctional Protein, Domain 2"/>
    <property type="match status" value="1"/>
</dbReference>
<keyword evidence="2" id="KW-0436">Ligase</keyword>
<evidence type="ECO:0000313" key="7">
    <source>
        <dbReference type="Proteomes" id="UP001454036"/>
    </source>
</evidence>
<dbReference type="InterPro" id="IPR004364">
    <property type="entry name" value="Aa-tRNA-synt_II"/>
</dbReference>